<protein>
    <submittedName>
        <fullName evidence="3">Glycosyltransferase</fullName>
    </submittedName>
</protein>
<accession>A0A418Y8C7</accession>
<sequence length="339" mass="36950">MGCDHRRTAAPVRRRDPAPREAPVNTPLVSVIIPCYNAERYIGATIASVLAQGQAGMEIIVVDDGSSDGSVALVRREFPQVRVEQQVNAGVAAARNRGLGMARGEWVAFVDADDIWLPGKLAAQFAQMDAVPGCRMSYTAWQVWPSAAPLPTSEQLEQLAAIAGDSARWGGASGWIYPDLLLDCVVWTSTVLARRSLFEEIGGFDPTLRIGEDYDLWLRASRVTPIHRVAHPYALYRIHPASITKSMPTDNYRAKVIGRALASWGMRSPDGREADKASVRRLLSKSWSDYAGAHLQGGSLAQARRGGWAALRTDPGHAPGWKVLIKSYVQALAPSKEKK</sequence>
<keyword evidence="3" id="KW-0808">Transferase</keyword>
<dbReference type="GO" id="GO:0016740">
    <property type="term" value="F:transferase activity"/>
    <property type="evidence" value="ECO:0007669"/>
    <property type="project" value="UniProtKB-KW"/>
</dbReference>
<dbReference type="AlphaFoldDB" id="A0A418Y8C7"/>
<dbReference type="Proteomes" id="UP000284006">
    <property type="component" value="Unassembled WGS sequence"/>
</dbReference>
<dbReference type="PANTHER" id="PTHR43685">
    <property type="entry name" value="GLYCOSYLTRANSFERASE"/>
    <property type="match status" value="1"/>
</dbReference>
<dbReference type="Pfam" id="PF00535">
    <property type="entry name" value="Glycos_transf_2"/>
    <property type="match status" value="1"/>
</dbReference>
<evidence type="ECO:0000256" key="1">
    <source>
        <dbReference type="SAM" id="MobiDB-lite"/>
    </source>
</evidence>
<proteinExistence type="predicted"/>
<feature type="domain" description="Glycosyltransferase 2-like" evidence="2">
    <location>
        <begin position="30"/>
        <end position="130"/>
    </location>
</feature>
<dbReference type="Gene3D" id="3.90.550.10">
    <property type="entry name" value="Spore Coat Polysaccharide Biosynthesis Protein SpsA, Chain A"/>
    <property type="match status" value="1"/>
</dbReference>
<keyword evidence="4" id="KW-1185">Reference proteome</keyword>
<feature type="compositionally biased region" description="Basic and acidic residues" evidence="1">
    <location>
        <begin position="1"/>
        <end position="19"/>
    </location>
</feature>
<evidence type="ECO:0000313" key="4">
    <source>
        <dbReference type="Proteomes" id="UP000284006"/>
    </source>
</evidence>
<evidence type="ECO:0000259" key="2">
    <source>
        <dbReference type="Pfam" id="PF00535"/>
    </source>
</evidence>
<dbReference type="InterPro" id="IPR029044">
    <property type="entry name" value="Nucleotide-diphossugar_trans"/>
</dbReference>
<reference evidence="3 4" key="1">
    <citation type="submission" date="2018-09" db="EMBL/GenBank/DDBJ databases">
        <authorList>
            <person name="Zhu H."/>
        </authorList>
    </citation>
    <scope>NUCLEOTIDE SEQUENCE [LARGE SCALE GENOMIC DNA]</scope>
    <source>
        <strain evidence="3 4">K1S02-61</strain>
    </source>
</reference>
<dbReference type="EMBL" id="QYUP01000009">
    <property type="protein sequence ID" value="RJG27557.1"/>
    <property type="molecule type" value="Genomic_DNA"/>
</dbReference>
<dbReference type="OrthoDB" id="9798249at2"/>
<feature type="region of interest" description="Disordered" evidence="1">
    <location>
        <begin position="1"/>
        <end position="21"/>
    </location>
</feature>
<evidence type="ECO:0000313" key="3">
    <source>
        <dbReference type="EMBL" id="RJG27557.1"/>
    </source>
</evidence>
<dbReference type="InterPro" id="IPR001173">
    <property type="entry name" value="Glyco_trans_2-like"/>
</dbReference>
<gene>
    <name evidence="3" type="ORF">D3872_00845</name>
</gene>
<dbReference type="SUPFAM" id="SSF53448">
    <property type="entry name" value="Nucleotide-diphospho-sugar transferases"/>
    <property type="match status" value="1"/>
</dbReference>
<comment type="caution">
    <text evidence="3">The sequence shown here is derived from an EMBL/GenBank/DDBJ whole genome shotgun (WGS) entry which is preliminary data.</text>
</comment>
<organism evidence="3 4">
    <name type="scientific">Massilia cavernae</name>
    <dbReference type="NCBI Taxonomy" id="2320864"/>
    <lineage>
        <taxon>Bacteria</taxon>
        <taxon>Pseudomonadati</taxon>
        <taxon>Pseudomonadota</taxon>
        <taxon>Betaproteobacteria</taxon>
        <taxon>Burkholderiales</taxon>
        <taxon>Oxalobacteraceae</taxon>
        <taxon>Telluria group</taxon>
        <taxon>Massilia</taxon>
    </lineage>
</organism>
<dbReference type="PANTHER" id="PTHR43685:SF2">
    <property type="entry name" value="GLYCOSYLTRANSFERASE 2-LIKE DOMAIN-CONTAINING PROTEIN"/>
    <property type="match status" value="1"/>
</dbReference>
<dbReference type="InterPro" id="IPR050834">
    <property type="entry name" value="Glycosyltransf_2"/>
</dbReference>
<name>A0A418Y8C7_9BURK</name>